<reference evidence="7" key="1">
    <citation type="submission" date="2019-10" db="EMBL/GenBank/DDBJ databases">
        <title>Lacipirellula parvula gen. nov., sp. nov., representing a lineage of planctomycetes widespread in freshwater anoxic habitats, and description of the family Lacipirellulaceae.</title>
        <authorList>
            <person name="Dedysh S.N."/>
            <person name="Kulichevskaya I.S."/>
            <person name="Beletsky A.V."/>
            <person name="Rakitin A.L."/>
            <person name="Mardanov A.V."/>
            <person name="Ivanova A.A."/>
            <person name="Saltykova V.X."/>
            <person name="Rijpstra W.I.C."/>
            <person name="Sinninghe Damste J.S."/>
            <person name="Ravin N.V."/>
        </authorList>
    </citation>
    <scope>NUCLEOTIDE SEQUENCE [LARGE SCALE GENOMIC DNA]</scope>
    <source>
        <strain evidence="7">PX69</strain>
    </source>
</reference>
<keyword evidence="3" id="KW-0808">Transferase</keyword>
<comment type="similarity">
    <text evidence="2 5">Belongs to the class-III pyridoxal-phosphate-dependent aminotransferase family.</text>
</comment>
<evidence type="ECO:0000313" key="7">
    <source>
        <dbReference type="Proteomes" id="UP000326837"/>
    </source>
</evidence>
<evidence type="ECO:0000256" key="4">
    <source>
        <dbReference type="ARBA" id="ARBA00022898"/>
    </source>
</evidence>
<evidence type="ECO:0000256" key="1">
    <source>
        <dbReference type="ARBA" id="ARBA00001933"/>
    </source>
</evidence>
<gene>
    <name evidence="6" type="ORF">PLANPX_0863</name>
</gene>
<dbReference type="InterPro" id="IPR005814">
    <property type="entry name" value="Aminotrans_3"/>
</dbReference>
<dbReference type="Gene3D" id="3.90.1150.10">
    <property type="entry name" value="Aspartate Aminotransferase, domain 1"/>
    <property type="match status" value="1"/>
</dbReference>
<keyword evidence="3" id="KW-0032">Aminotransferase</keyword>
<dbReference type="Gene3D" id="3.40.640.10">
    <property type="entry name" value="Type I PLP-dependent aspartate aminotransferase-like (Major domain)"/>
    <property type="match status" value="1"/>
</dbReference>
<dbReference type="EMBL" id="AP021861">
    <property type="protein sequence ID" value="BBO31251.1"/>
    <property type="molecule type" value="Genomic_DNA"/>
</dbReference>
<evidence type="ECO:0000313" key="6">
    <source>
        <dbReference type="EMBL" id="BBO31251.1"/>
    </source>
</evidence>
<keyword evidence="4 5" id="KW-0663">Pyridoxal phosphate</keyword>
<dbReference type="FunFam" id="3.40.640.10:FF:000004">
    <property type="entry name" value="Acetylornithine aminotransferase"/>
    <property type="match status" value="1"/>
</dbReference>
<dbReference type="InterPro" id="IPR015424">
    <property type="entry name" value="PyrdxlP-dep_Trfase"/>
</dbReference>
<comment type="cofactor">
    <cofactor evidence="1">
        <name>pyridoxal 5'-phosphate</name>
        <dbReference type="ChEBI" id="CHEBI:597326"/>
    </cofactor>
</comment>
<dbReference type="KEGG" id="lpav:PLANPX_0863"/>
<dbReference type="AlphaFoldDB" id="A0A5K7X909"/>
<dbReference type="SUPFAM" id="SSF53383">
    <property type="entry name" value="PLP-dependent transferases"/>
    <property type="match status" value="1"/>
</dbReference>
<accession>A0A5K7X909</accession>
<sequence length="467" mass="51530">MSSALSSPNVPSTFSSLEWARVDLANCPQIDGETPGPESKRYHERCTQYFKGLSGQVKLFPVTFESGEGCVLRDVDGNEYLDFSSGIYVTTLGHCHPKVSEAIGRYASMLMNAHDFTTPIKTALCEKLAEVLPGDLNGFQFYDSGTTAVEAAIRVARAATKRNETISCFNDFHGKTYGAVSHGQISNRVYGATRAPGAHMVPRPDVYRPIWTKSDGTIDTDKYIWFYEQYIDKGTVHDVAAFILEPIQGWGGSVMPPDDFFPKLRKFCDDRNILLIMDEVLTSWGRTGKWLCSEYWNVVPDIVTIGKGFGNGFPVTCVAVREPYKESFESISASSSYGGNPMACAAALASTEVIEDENLLQHAQYLGDVALRRLKQMMADHPIIGDVRAKGCLMGIELVKDREAKTPFNEAGVRVYQKAFRKGLAWIPAGHILRMSPPIVMGEDALLKGLDIIDESIGETERELGFA</sequence>
<dbReference type="GO" id="GO:0030170">
    <property type="term" value="F:pyridoxal phosphate binding"/>
    <property type="evidence" value="ECO:0007669"/>
    <property type="project" value="InterPro"/>
</dbReference>
<proteinExistence type="inferred from homology"/>
<dbReference type="RefSeq" id="WP_152097423.1">
    <property type="nucleotide sequence ID" value="NZ_AP021861.1"/>
</dbReference>
<dbReference type="GO" id="GO:0008483">
    <property type="term" value="F:transaminase activity"/>
    <property type="evidence" value="ECO:0007669"/>
    <property type="project" value="UniProtKB-KW"/>
</dbReference>
<organism evidence="6 7">
    <name type="scientific">Lacipirellula parvula</name>
    <dbReference type="NCBI Taxonomy" id="2650471"/>
    <lineage>
        <taxon>Bacteria</taxon>
        <taxon>Pseudomonadati</taxon>
        <taxon>Planctomycetota</taxon>
        <taxon>Planctomycetia</taxon>
        <taxon>Pirellulales</taxon>
        <taxon>Lacipirellulaceae</taxon>
        <taxon>Lacipirellula</taxon>
    </lineage>
</organism>
<dbReference type="PANTHER" id="PTHR45688">
    <property type="match status" value="1"/>
</dbReference>
<evidence type="ECO:0000256" key="2">
    <source>
        <dbReference type="ARBA" id="ARBA00008954"/>
    </source>
</evidence>
<dbReference type="Pfam" id="PF00202">
    <property type="entry name" value="Aminotran_3"/>
    <property type="match status" value="1"/>
</dbReference>
<keyword evidence="7" id="KW-1185">Reference proteome</keyword>
<dbReference type="InterPro" id="IPR015421">
    <property type="entry name" value="PyrdxlP-dep_Trfase_major"/>
</dbReference>
<dbReference type="PANTHER" id="PTHR45688:SF13">
    <property type="entry name" value="ALANINE--GLYOXYLATE AMINOTRANSFERASE 2-LIKE"/>
    <property type="match status" value="1"/>
</dbReference>
<dbReference type="Proteomes" id="UP000326837">
    <property type="component" value="Chromosome"/>
</dbReference>
<name>A0A5K7X909_9BACT</name>
<evidence type="ECO:0000256" key="5">
    <source>
        <dbReference type="RuleBase" id="RU003560"/>
    </source>
</evidence>
<evidence type="ECO:0000256" key="3">
    <source>
        <dbReference type="ARBA" id="ARBA00022576"/>
    </source>
</evidence>
<protein>
    <submittedName>
        <fullName evidence="6">Uncharacterized protein</fullName>
    </submittedName>
</protein>
<dbReference type="CDD" id="cd00610">
    <property type="entry name" value="OAT_like"/>
    <property type="match status" value="1"/>
</dbReference>
<dbReference type="PIRSF" id="PIRSF000521">
    <property type="entry name" value="Transaminase_4ab_Lys_Orn"/>
    <property type="match status" value="1"/>
</dbReference>
<dbReference type="InterPro" id="IPR015422">
    <property type="entry name" value="PyrdxlP-dep_Trfase_small"/>
</dbReference>